<dbReference type="Pfam" id="PF08534">
    <property type="entry name" value="Redoxin"/>
    <property type="match status" value="1"/>
</dbReference>
<dbReference type="InterPro" id="IPR000866">
    <property type="entry name" value="AhpC/TSA"/>
</dbReference>
<dbReference type="GO" id="GO:0017004">
    <property type="term" value="P:cytochrome complex assembly"/>
    <property type="evidence" value="ECO:0007669"/>
    <property type="project" value="UniProtKB-KW"/>
</dbReference>
<name>A0A2G0CHU8_9BACT</name>
<dbReference type="InterPro" id="IPR017937">
    <property type="entry name" value="Thioredoxin_CS"/>
</dbReference>
<evidence type="ECO:0000256" key="1">
    <source>
        <dbReference type="ARBA" id="ARBA00004196"/>
    </source>
</evidence>
<dbReference type="GO" id="GO:0016491">
    <property type="term" value="F:oxidoreductase activity"/>
    <property type="evidence" value="ECO:0007669"/>
    <property type="project" value="InterPro"/>
</dbReference>
<reference evidence="6 7" key="1">
    <citation type="submission" date="2017-10" db="EMBL/GenBank/DDBJ databases">
        <title>The draft genome sequence of Lewinella marina KCTC 32374.</title>
        <authorList>
            <person name="Wang K."/>
        </authorList>
    </citation>
    <scope>NUCLEOTIDE SEQUENCE [LARGE SCALE GENOMIC DNA]</scope>
    <source>
        <strain evidence="6 7">MKG-38</strain>
    </source>
</reference>
<dbReference type="OrthoDB" id="9809746at2"/>
<feature type="signal peptide" evidence="4">
    <location>
        <begin position="1"/>
        <end position="21"/>
    </location>
</feature>
<dbReference type="Proteomes" id="UP000226437">
    <property type="component" value="Unassembled WGS sequence"/>
</dbReference>
<organism evidence="6 7">
    <name type="scientific">Neolewinella marina</name>
    <dbReference type="NCBI Taxonomy" id="438751"/>
    <lineage>
        <taxon>Bacteria</taxon>
        <taxon>Pseudomonadati</taxon>
        <taxon>Bacteroidota</taxon>
        <taxon>Saprospiria</taxon>
        <taxon>Saprospirales</taxon>
        <taxon>Lewinellaceae</taxon>
        <taxon>Neolewinella</taxon>
    </lineage>
</organism>
<feature type="domain" description="Thioredoxin" evidence="5">
    <location>
        <begin position="245"/>
        <end position="394"/>
    </location>
</feature>
<dbReference type="SUPFAM" id="SSF52833">
    <property type="entry name" value="Thioredoxin-like"/>
    <property type="match status" value="2"/>
</dbReference>
<feature type="chain" id="PRO_5013807052" evidence="4">
    <location>
        <begin position="22"/>
        <end position="399"/>
    </location>
</feature>
<feature type="domain" description="Thioredoxin" evidence="5">
    <location>
        <begin position="54"/>
        <end position="217"/>
    </location>
</feature>
<dbReference type="PROSITE" id="PS00194">
    <property type="entry name" value="THIOREDOXIN_1"/>
    <property type="match status" value="1"/>
</dbReference>
<gene>
    <name evidence="6" type="ORF">CGL56_00160</name>
</gene>
<sequence>MNLRCPIVALFSFLLIGCASEAPDAETSVSQETTAAPSFQADPQPVEAREVATLAVGSPAPDFNLPGADGEMHSMEDYADAEVLVLAFTANHCPTAQAYEQRLIDFQRDYADRGVQVIAISPNSPLGLLYEELGYTDLNDDYDQLAVRSDYANFNFPYLYDGDDHRVSLQYGPVATPHMFILDRDRVLRYTGRLDESERPGTANAEDLRAATDALLAGEEVPTPTTPTFGCSTKWAWKTEYNEKSEATWKARPVKLEEADVAKVKELVANEGSDKLRLINVWATWCGPCVMEYPQFLVLQRMYGARDFEFVSISADKPDKGDRALKFLEQVHSAVDNYHFVGDNIYELVEALDPNWNGALPYTLLVEPGGKVVYAHQAEVDFLELKRAIVEHEMMGRVY</sequence>
<dbReference type="RefSeq" id="WP_099104486.1">
    <property type="nucleotide sequence ID" value="NZ_JAATJF010000001.1"/>
</dbReference>
<dbReference type="CDD" id="cd02966">
    <property type="entry name" value="TlpA_like_family"/>
    <property type="match status" value="1"/>
</dbReference>
<dbReference type="Pfam" id="PF00578">
    <property type="entry name" value="AhpC-TSA"/>
    <property type="match status" value="1"/>
</dbReference>
<dbReference type="EMBL" id="PDLO01000001">
    <property type="protein sequence ID" value="PHK99507.1"/>
    <property type="molecule type" value="Genomic_DNA"/>
</dbReference>
<keyword evidence="4" id="KW-0732">Signal</keyword>
<dbReference type="InterPro" id="IPR013766">
    <property type="entry name" value="Thioredoxin_domain"/>
</dbReference>
<dbReference type="AlphaFoldDB" id="A0A2G0CHU8"/>
<evidence type="ECO:0000256" key="4">
    <source>
        <dbReference type="SAM" id="SignalP"/>
    </source>
</evidence>
<dbReference type="Gene3D" id="3.40.30.10">
    <property type="entry name" value="Glutaredoxin"/>
    <property type="match status" value="2"/>
</dbReference>
<dbReference type="PANTHER" id="PTHR43640">
    <property type="entry name" value="OS07G0260300 PROTEIN"/>
    <property type="match status" value="1"/>
</dbReference>
<dbReference type="PROSITE" id="PS51257">
    <property type="entry name" value="PROKAR_LIPOPROTEIN"/>
    <property type="match status" value="1"/>
</dbReference>
<evidence type="ECO:0000259" key="5">
    <source>
        <dbReference type="PROSITE" id="PS51352"/>
    </source>
</evidence>
<dbReference type="GO" id="GO:0016209">
    <property type="term" value="F:antioxidant activity"/>
    <property type="evidence" value="ECO:0007669"/>
    <property type="project" value="InterPro"/>
</dbReference>
<accession>A0A2G0CHU8</accession>
<dbReference type="GO" id="GO:0030313">
    <property type="term" value="C:cell envelope"/>
    <property type="evidence" value="ECO:0007669"/>
    <property type="project" value="UniProtKB-SubCell"/>
</dbReference>
<keyword evidence="3" id="KW-0676">Redox-active center</keyword>
<dbReference type="InterPro" id="IPR013740">
    <property type="entry name" value="Redoxin"/>
</dbReference>
<dbReference type="PROSITE" id="PS51352">
    <property type="entry name" value="THIOREDOXIN_2"/>
    <property type="match status" value="2"/>
</dbReference>
<comment type="subcellular location">
    <subcellularLocation>
        <location evidence="1">Cell envelope</location>
    </subcellularLocation>
</comment>
<dbReference type="PANTHER" id="PTHR43640:SF1">
    <property type="entry name" value="THIOREDOXIN-DEPENDENT PEROXIREDOXIN"/>
    <property type="match status" value="1"/>
</dbReference>
<evidence type="ECO:0000256" key="3">
    <source>
        <dbReference type="ARBA" id="ARBA00023284"/>
    </source>
</evidence>
<proteinExistence type="predicted"/>
<protein>
    <submittedName>
        <fullName evidence="6">Redoxin</fullName>
    </submittedName>
</protein>
<dbReference type="InterPro" id="IPR047262">
    <property type="entry name" value="PRX-like1"/>
</dbReference>
<dbReference type="CDD" id="cd02969">
    <property type="entry name" value="PRX_like1"/>
    <property type="match status" value="1"/>
</dbReference>
<evidence type="ECO:0000313" key="7">
    <source>
        <dbReference type="Proteomes" id="UP000226437"/>
    </source>
</evidence>
<keyword evidence="7" id="KW-1185">Reference proteome</keyword>
<comment type="caution">
    <text evidence="6">The sequence shown here is derived from an EMBL/GenBank/DDBJ whole genome shotgun (WGS) entry which is preliminary data.</text>
</comment>
<keyword evidence="2" id="KW-0201">Cytochrome c-type biogenesis</keyword>
<dbReference type="InterPro" id="IPR036249">
    <property type="entry name" value="Thioredoxin-like_sf"/>
</dbReference>
<evidence type="ECO:0000256" key="2">
    <source>
        <dbReference type="ARBA" id="ARBA00022748"/>
    </source>
</evidence>
<evidence type="ECO:0000313" key="6">
    <source>
        <dbReference type="EMBL" id="PHK99507.1"/>
    </source>
</evidence>